<proteinExistence type="predicted"/>
<keyword evidence="2" id="KW-1185">Reference proteome</keyword>
<organism evidence="1 2">
    <name type="scientific">Bauhinia variegata</name>
    <name type="common">Purple orchid tree</name>
    <name type="synonym">Phanera variegata</name>
    <dbReference type="NCBI Taxonomy" id="167791"/>
    <lineage>
        <taxon>Eukaryota</taxon>
        <taxon>Viridiplantae</taxon>
        <taxon>Streptophyta</taxon>
        <taxon>Embryophyta</taxon>
        <taxon>Tracheophyta</taxon>
        <taxon>Spermatophyta</taxon>
        <taxon>Magnoliopsida</taxon>
        <taxon>eudicotyledons</taxon>
        <taxon>Gunneridae</taxon>
        <taxon>Pentapetalae</taxon>
        <taxon>rosids</taxon>
        <taxon>fabids</taxon>
        <taxon>Fabales</taxon>
        <taxon>Fabaceae</taxon>
        <taxon>Cercidoideae</taxon>
        <taxon>Cercideae</taxon>
        <taxon>Bauhiniinae</taxon>
        <taxon>Bauhinia</taxon>
    </lineage>
</organism>
<accession>A0ACB9NJH8</accession>
<reference evidence="1 2" key="1">
    <citation type="journal article" date="2022" name="DNA Res.">
        <title>Chromosomal-level genome assembly of the orchid tree Bauhinia variegata (Leguminosae; Cercidoideae) supports the allotetraploid origin hypothesis of Bauhinia.</title>
        <authorList>
            <person name="Zhong Y."/>
            <person name="Chen Y."/>
            <person name="Zheng D."/>
            <person name="Pang J."/>
            <person name="Liu Y."/>
            <person name="Luo S."/>
            <person name="Meng S."/>
            <person name="Qian L."/>
            <person name="Wei D."/>
            <person name="Dai S."/>
            <person name="Zhou R."/>
        </authorList>
    </citation>
    <scope>NUCLEOTIDE SEQUENCE [LARGE SCALE GENOMIC DNA]</scope>
    <source>
        <strain evidence="1">BV-YZ2020</strain>
    </source>
</reference>
<comment type="caution">
    <text evidence="1">The sequence shown here is derived from an EMBL/GenBank/DDBJ whole genome shotgun (WGS) entry which is preliminary data.</text>
</comment>
<evidence type="ECO:0000313" key="1">
    <source>
        <dbReference type="EMBL" id="KAI4336337.1"/>
    </source>
</evidence>
<protein>
    <submittedName>
        <fullName evidence="1">Uncharacterized protein</fullName>
    </submittedName>
</protein>
<evidence type="ECO:0000313" key="2">
    <source>
        <dbReference type="Proteomes" id="UP000828941"/>
    </source>
</evidence>
<dbReference type="EMBL" id="CM039431">
    <property type="protein sequence ID" value="KAI4336337.1"/>
    <property type="molecule type" value="Genomic_DNA"/>
</dbReference>
<gene>
    <name evidence="1" type="ORF">L6164_014875</name>
</gene>
<sequence>MGRGKVELKRIENPTSRQVTFSKRKNGLIKKAFELSVLCDAEVALAIFSSSGKPYNFASHDMHGTISRYRQEIGMPYSIVSGLGTMETWRSEMDELRRTVGNLETRLKHLAGEDLSSLGMKELKQLERQLKTGVQRIHSRKRRLISENANVLRRRLRVLQEDNTHLHKRLKELDSLNASSSNLTGVWPYDAFQRIVEDEGPALM</sequence>
<dbReference type="Proteomes" id="UP000828941">
    <property type="component" value="Chromosome 6"/>
</dbReference>
<name>A0ACB9NJH8_BAUVA</name>